<keyword evidence="4" id="KW-0496">Mitochondrion</keyword>
<dbReference type="EMBL" id="CDSF01000001">
    <property type="protein sequence ID" value="CEO94669.1"/>
    <property type="molecule type" value="Genomic_DNA"/>
</dbReference>
<sequence>MLAVLISVWVFAVASADHNDDTKALVDAATGNVIANQFVLHERLARSEPGRSRALVFKPSVRIAELLFEYEIHRQFAKGGFGEVWTAIRIRSSSSKGASHFTHTLLASNSDEFIQDDLANLELFVLKRFLPGDGRQFSALREEYFGRLLKGSAHIARFEECFTEGGDYWCVFHHEGRSLYRMLYDIHDGVVHPSAEWRQMKLEKEVESNPLWTTMQSIAYQVLQAVAECHDKSVTHRDVKPSNILLSRARTQGAARHQRNAEYLTLGDFGSAVDYASLKRYYPIYGPSKEEETLDYAPPEVLFSQNPYALHAPTTYDLWSIGVLLLEMVLGTSDVFRVRQRTRAIIDRFLEGESEDTRSLAVKFRAFFEYCIYDPRRDGRPLDMRGLDNAQACSNADFQALLATLDPIGIGAPSANFIRLVRRLLQWRPTSRITAQDALEHAWFHGPFLCDRCKSEFEFKKHLDEHRCGDGIESQRMSVWDPLTIREEL</sequence>
<name>A0A0G4IHL1_PLABS</name>
<dbReference type="GO" id="GO:0005634">
    <property type="term" value="C:nucleus"/>
    <property type="evidence" value="ECO:0007669"/>
    <property type="project" value="TreeGrafter"/>
</dbReference>
<dbReference type="CDD" id="cd00180">
    <property type="entry name" value="PKc"/>
    <property type="match status" value="1"/>
</dbReference>
<proteinExistence type="predicted"/>
<keyword evidence="5" id="KW-1185">Reference proteome</keyword>
<dbReference type="GO" id="GO:0004674">
    <property type="term" value="F:protein serine/threonine kinase activity"/>
    <property type="evidence" value="ECO:0007669"/>
    <property type="project" value="TreeGrafter"/>
</dbReference>
<geneLocation type="mitochondrion" evidence="4"/>
<dbReference type="InterPro" id="IPR000719">
    <property type="entry name" value="Prot_kinase_dom"/>
</dbReference>
<dbReference type="InterPro" id="IPR008271">
    <property type="entry name" value="Ser/Thr_kinase_AS"/>
</dbReference>
<reference evidence="4 6" key="2">
    <citation type="submission" date="2018-03" db="EMBL/GenBank/DDBJ databases">
        <authorList>
            <person name="Fogelqvist J."/>
        </authorList>
    </citation>
    <scope>NUCLEOTIDE SEQUENCE [LARGE SCALE GENOMIC DNA]</scope>
</reference>
<accession>A0A0G4IHL1</accession>
<evidence type="ECO:0000313" key="6">
    <source>
        <dbReference type="Proteomes" id="UP000290189"/>
    </source>
</evidence>
<evidence type="ECO:0000259" key="2">
    <source>
        <dbReference type="PROSITE" id="PS50011"/>
    </source>
</evidence>
<feature type="signal peptide" evidence="1">
    <location>
        <begin position="1"/>
        <end position="16"/>
    </location>
</feature>
<gene>
    <name evidence="3" type="ORF">PBRA_000454</name>
    <name evidence="4" type="ORF">PLBR_LOCUS281</name>
</gene>
<dbReference type="PROSITE" id="PS00108">
    <property type="entry name" value="PROTEIN_KINASE_ST"/>
    <property type="match status" value="1"/>
</dbReference>
<dbReference type="Pfam" id="PF00069">
    <property type="entry name" value="Pkinase"/>
    <property type="match status" value="1"/>
</dbReference>
<dbReference type="SUPFAM" id="SSF56112">
    <property type="entry name" value="Protein kinase-like (PK-like)"/>
    <property type="match status" value="1"/>
</dbReference>
<dbReference type="AlphaFoldDB" id="A0A0G4IHL1"/>
<dbReference type="OrthoDB" id="10264738at2759"/>
<organism evidence="3 5">
    <name type="scientific">Plasmodiophora brassicae</name>
    <name type="common">Clubroot disease agent</name>
    <dbReference type="NCBI Taxonomy" id="37360"/>
    <lineage>
        <taxon>Eukaryota</taxon>
        <taxon>Sar</taxon>
        <taxon>Rhizaria</taxon>
        <taxon>Endomyxa</taxon>
        <taxon>Phytomyxea</taxon>
        <taxon>Plasmodiophorida</taxon>
        <taxon>Plasmodiophoridae</taxon>
        <taxon>Plasmodiophora</taxon>
    </lineage>
</organism>
<evidence type="ECO:0000256" key="1">
    <source>
        <dbReference type="SAM" id="SignalP"/>
    </source>
</evidence>
<dbReference type="EMBL" id="OVEO01000001">
    <property type="protein sequence ID" value="SPQ93066.1"/>
    <property type="molecule type" value="Genomic_DNA"/>
</dbReference>
<feature type="domain" description="Protein kinase" evidence="2">
    <location>
        <begin position="70"/>
        <end position="444"/>
    </location>
</feature>
<dbReference type="GO" id="GO:0005524">
    <property type="term" value="F:ATP binding"/>
    <property type="evidence" value="ECO:0007669"/>
    <property type="project" value="InterPro"/>
</dbReference>
<dbReference type="SMART" id="SM00220">
    <property type="entry name" value="S_TKc"/>
    <property type="match status" value="1"/>
</dbReference>
<dbReference type="STRING" id="37360.A0A0G4IHL1"/>
<dbReference type="PROSITE" id="PS50011">
    <property type="entry name" value="PROTEIN_KINASE_DOM"/>
    <property type="match status" value="1"/>
</dbReference>
<dbReference type="Gene3D" id="1.10.510.10">
    <property type="entry name" value="Transferase(Phosphotransferase) domain 1"/>
    <property type="match status" value="1"/>
</dbReference>
<dbReference type="PANTHER" id="PTHR44167:SF30">
    <property type="entry name" value="PHOSPHORYLASE KINASE"/>
    <property type="match status" value="1"/>
</dbReference>
<dbReference type="InterPro" id="IPR011009">
    <property type="entry name" value="Kinase-like_dom_sf"/>
</dbReference>
<evidence type="ECO:0000313" key="3">
    <source>
        <dbReference type="EMBL" id="CEO94669.1"/>
    </source>
</evidence>
<dbReference type="GO" id="GO:0044773">
    <property type="term" value="P:mitotic DNA damage checkpoint signaling"/>
    <property type="evidence" value="ECO:0007669"/>
    <property type="project" value="TreeGrafter"/>
</dbReference>
<protein>
    <recommendedName>
        <fullName evidence="2">Protein kinase domain-containing protein</fullName>
    </recommendedName>
</protein>
<evidence type="ECO:0000313" key="5">
    <source>
        <dbReference type="Proteomes" id="UP000039324"/>
    </source>
</evidence>
<dbReference type="Proteomes" id="UP000039324">
    <property type="component" value="Unassembled WGS sequence"/>
</dbReference>
<feature type="chain" id="PRO_5033717010" description="Protein kinase domain-containing protein" evidence="1">
    <location>
        <begin position="17"/>
        <end position="489"/>
    </location>
</feature>
<reference evidence="3 5" key="1">
    <citation type="submission" date="2015-02" db="EMBL/GenBank/DDBJ databases">
        <authorList>
            <person name="Chooi Y.-H."/>
        </authorList>
    </citation>
    <scope>NUCLEOTIDE SEQUENCE [LARGE SCALE GENOMIC DNA]</scope>
    <source>
        <strain evidence="3">E3</strain>
    </source>
</reference>
<keyword evidence="1" id="KW-0732">Signal</keyword>
<evidence type="ECO:0000313" key="4">
    <source>
        <dbReference type="EMBL" id="SPQ93066.1"/>
    </source>
</evidence>
<dbReference type="Proteomes" id="UP000290189">
    <property type="component" value="Unassembled WGS sequence"/>
</dbReference>
<dbReference type="PANTHER" id="PTHR44167">
    <property type="entry name" value="OVARIAN-SPECIFIC SERINE/THREONINE-PROTEIN KINASE LOK-RELATED"/>
    <property type="match status" value="1"/>
</dbReference>